<evidence type="ECO:0000256" key="7">
    <source>
        <dbReference type="SAM" id="Phobius"/>
    </source>
</evidence>
<evidence type="ECO:0000313" key="10">
    <source>
        <dbReference type="Proteomes" id="UP001163846"/>
    </source>
</evidence>
<dbReference type="InterPro" id="IPR020846">
    <property type="entry name" value="MFS_dom"/>
</dbReference>
<evidence type="ECO:0000256" key="1">
    <source>
        <dbReference type="ARBA" id="ARBA00004141"/>
    </source>
</evidence>
<keyword evidence="10" id="KW-1185">Reference proteome</keyword>
<dbReference type="PROSITE" id="PS50850">
    <property type="entry name" value="MFS"/>
    <property type="match status" value="1"/>
</dbReference>
<dbReference type="Gene3D" id="1.20.1250.20">
    <property type="entry name" value="MFS general substrate transporter like domains"/>
    <property type="match status" value="1"/>
</dbReference>
<feature type="transmembrane region" description="Helical" evidence="7">
    <location>
        <begin position="177"/>
        <end position="201"/>
    </location>
</feature>
<dbReference type="FunFam" id="1.20.1250.20:FF:000172">
    <property type="entry name" value="MFS multidrug resistance transporter"/>
    <property type="match status" value="1"/>
</dbReference>
<evidence type="ECO:0000313" key="9">
    <source>
        <dbReference type="EMBL" id="KAJ3836179.1"/>
    </source>
</evidence>
<comment type="subcellular location">
    <subcellularLocation>
        <location evidence="1">Membrane</location>
        <topology evidence="1">Multi-pass membrane protein</topology>
    </subcellularLocation>
</comment>
<feature type="transmembrane region" description="Helical" evidence="7">
    <location>
        <begin position="461"/>
        <end position="482"/>
    </location>
</feature>
<keyword evidence="3 7" id="KW-0812">Transmembrane</keyword>
<feature type="transmembrane region" description="Helical" evidence="7">
    <location>
        <begin position="140"/>
        <end position="165"/>
    </location>
</feature>
<feature type="transmembrane region" description="Helical" evidence="7">
    <location>
        <begin position="395"/>
        <end position="412"/>
    </location>
</feature>
<accession>A0AA38P4K0</accession>
<evidence type="ECO:0000256" key="3">
    <source>
        <dbReference type="ARBA" id="ARBA00022692"/>
    </source>
</evidence>
<feature type="transmembrane region" description="Helical" evidence="7">
    <location>
        <begin position="49"/>
        <end position="70"/>
    </location>
</feature>
<dbReference type="PANTHER" id="PTHR23502:SF51">
    <property type="entry name" value="QUINIDINE RESISTANCE PROTEIN 1-RELATED"/>
    <property type="match status" value="1"/>
</dbReference>
<evidence type="ECO:0000256" key="4">
    <source>
        <dbReference type="ARBA" id="ARBA00022989"/>
    </source>
</evidence>
<gene>
    <name evidence="9" type="ORF">F5878DRAFT_273763</name>
</gene>
<keyword evidence="4 7" id="KW-1133">Transmembrane helix</keyword>
<feature type="transmembrane region" description="Helical" evidence="7">
    <location>
        <begin position="116"/>
        <end position="134"/>
    </location>
</feature>
<reference evidence="9" key="1">
    <citation type="submission" date="2022-08" db="EMBL/GenBank/DDBJ databases">
        <authorList>
            <consortium name="DOE Joint Genome Institute"/>
            <person name="Min B."/>
            <person name="Riley R."/>
            <person name="Sierra-Patev S."/>
            <person name="Naranjo-Ortiz M."/>
            <person name="Looney B."/>
            <person name="Konkel Z."/>
            <person name="Slot J.C."/>
            <person name="Sakamoto Y."/>
            <person name="Steenwyk J.L."/>
            <person name="Rokas A."/>
            <person name="Carro J."/>
            <person name="Camarero S."/>
            <person name="Ferreira P."/>
            <person name="Molpeceres G."/>
            <person name="Ruiz-Duenas F.J."/>
            <person name="Serrano A."/>
            <person name="Henrissat B."/>
            <person name="Drula E."/>
            <person name="Hughes K.W."/>
            <person name="Mata J.L."/>
            <person name="Ishikawa N.K."/>
            <person name="Vargas-Isla R."/>
            <person name="Ushijima S."/>
            <person name="Smith C.A."/>
            <person name="Ahrendt S."/>
            <person name="Andreopoulos W."/>
            <person name="He G."/>
            <person name="Labutti K."/>
            <person name="Lipzen A."/>
            <person name="Ng V."/>
            <person name="Sandor L."/>
            <person name="Barry K."/>
            <person name="Martinez A.T."/>
            <person name="Xiao Y."/>
            <person name="Gibbons J.G."/>
            <person name="Terashima K."/>
            <person name="Hibbett D.S."/>
            <person name="Grigoriev I.V."/>
        </authorList>
    </citation>
    <scope>NUCLEOTIDE SEQUENCE</scope>
    <source>
        <strain evidence="9">TFB9207</strain>
    </source>
</reference>
<dbReference type="SUPFAM" id="SSF103473">
    <property type="entry name" value="MFS general substrate transporter"/>
    <property type="match status" value="1"/>
</dbReference>
<dbReference type="EMBL" id="MU806342">
    <property type="protein sequence ID" value="KAJ3836179.1"/>
    <property type="molecule type" value="Genomic_DNA"/>
</dbReference>
<keyword evidence="2" id="KW-0813">Transport</keyword>
<evidence type="ECO:0000256" key="6">
    <source>
        <dbReference type="SAM" id="MobiDB-lite"/>
    </source>
</evidence>
<dbReference type="Proteomes" id="UP001163846">
    <property type="component" value="Unassembled WGS sequence"/>
</dbReference>
<feature type="region of interest" description="Disordered" evidence="6">
    <location>
        <begin position="1"/>
        <end position="29"/>
    </location>
</feature>
<dbReference type="InterPro" id="IPR011701">
    <property type="entry name" value="MFS"/>
</dbReference>
<evidence type="ECO:0000256" key="5">
    <source>
        <dbReference type="ARBA" id="ARBA00023136"/>
    </source>
</evidence>
<feature type="transmembrane region" description="Helical" evidence="7">
    <location>
        <begin position="207"/>
        <end position="227"/>
    </location>
</feature>
<dbReference type="GO" id="GO:0022857">
    <property type="term" value="F:transmembrane transporter activity"/>
    <property type="evidence" value="ECO:0007669"/>
    <property type="project" value="InterPro"/>
</dbReference>
<proteinExistence type="predicted"/>
<feature type="transmembrane region" description="Helical" evidence="7">
    <location>
        <begin position="324"/>
        <end position="347"/>
    </location>
</feature>
<keyword evidence="5 7" id="KW-0472">Membrane</keyword>
<evidence type="ECO:0000256" key="2">
    <source>
        <dbReference type="ARBA" id="ARBA00022448"/>
    </source>
</evidence>
<feature type="transmembrane region" description="Helical" evidence="7">
    <location>
        <begin position="280"/>
        <end position="304"/>
    </location>
</feature>
<dbReference type="Pfam" id="PF07690">
    <property type="entry name" value="MFS_1"/>
    <property type="match status" value="1"/>
</dbReference>
<dbReference type="AlphaFoldDB" id="A0AA38P4K0"/>
<name>A0AA38P4K0_9AGAR</name>
<feature type="compositionally biased region" description="Polar residues" evidence="6">
    <location>
        <begin position="9"/>
        <end position="29"/>
    </location>
</feature>
<feature type="transmembrane region" description="Helical" evidence="7">
    <location>
        <begin position="488"/>
        <end position="509"/>
    </location>
</feature>
<protein>
    <submittedName>
        <fullName evidence="9">Major facilitator superfamily domain-containing protein</fullName>
    </submittedName>
</protein>
<feature type="transmembrane region" description="Helical" evidence="7">
    <location>
        <begin position="90"/>
        <end position="109"/>
    </location>
</feature>
<dbReference type="InterPro" id="IPR036259">
    <property type="entry name" value="MFS_trans_sf"/>
</dbReference>
<feature type="transmembrane region" description="Helical" evidence="7">
    <location>
        <begin position="424"/>
        <end position="449"/>
    </location>
</feature>
<dbReference type="PANTHER" id="PTHR23502">
    <property type="entry name" value="MAJOR FACILITATOR SUPERFAMILY"/>
    <property type="match status" value="1"/>
</dbReference>
<sequence length="524" mass="57070">MGDERSLDSARSSSLPPTTSTIAPVTQQERPNENVISEPYSIYTKREKWFLVLLIAMSGLFSPLTTNVYFPAIPTIADAFHKSTELINLTVTMYMVFQGISPMLFGTLADYVGRRIIYASCLLILSLTCVGLALCPTSDYWLLLLLRCLQSTGSASTIALGAGVIGDIAEPFERGGFFGVYQSGPLLAPAIGPVIGGALAGTLGWRSIFWFLCISAGVAFLVVIISLPETLRSIVGNGSLPTTFVHQPLIRVVGRGRAGPLIVPSASQHKNKKFKIQNPFLILKNLDIVLILFLNGIVNAVYYAVTATISTLFASAYPFLDETQVGLCFLSIGGGMFLGSLSSARILDWEFKRVAKEVERKRELERVEGADRPKEKQKTGKYDEDYPIEKARLRLVPLFMIFFVGSNLGYGWCIERQVHISAPLILQFIVGYIAIIILNATATFVVDLLPTQSSSVSACNNLFRGTLGAVFVSVIDLIANAISTGWTFVLLGCVCAALTPLVLVVIKIGPRWRAKRVRKGAGRV</sequence>
<comment type="caution">
    <text evidence="9">The sequence shown here is derived from an EMBL/GenBank/DDBJ whole genome shotgun (WGS) entry which is preliminary data.</text>
</comment>
<dbReference type="GO" id="GO:0005886">
    <property type="term" value="C:plasma membrane"/>
    <property type="evidence" value="ECO:0007669"/>
    <property type="project" value="TreeGrafter"/>
</dbReference>
<organism evidence="9 10">
    <name type="scientific">Lentinula raphanica</name>
    <dbReference type="NCBI Taxonomy" id="153919"/>
    <lineage>
        <taxon>Eukaryota</taxon>
        <taxon>Fungi</taxon>
        <taxon>Dikarya</taxon>
        <taxon>Basidiomycota</taxon>
        <taxon>Agaricomycotina</taxon>
        <taxon>Agaricomycetes</taxon>
        <taxon>Agaricomycetidae</taxon>
        <taxon>Agaricales</taxon>
        <taxon>Marasmiineae</taxon>
        <taxon>Omphalotaceae</taxon>
        <taxon>Lentinula</taxon>
    </lineage>
</organism>
<evidence type="ECO:0000259" key="8">
    <source>
        <dbReference type="PROSITE" id="PS50850"/>
    </source>
</evidence>
<feature type="domain" description="Major facilitator superfamily (MFS) profile" evidence="8">
    <location>
        <begin position="51"/>
        <end position="510"/>
    </location>
</feature>